<gene>
    <name evidence="2" type="ORF">IAB73_05130</name>
</gene>
<comment type="caution">
    <text evidence="2">The sequence shown here is derived from an EMBL/GenBank/DDBJ whole genome shotgun (WGS) entry which is preliminary data.</text>
</comment>
<reference evidence="2" key="2">
    <citation type="journal article" date="2021" name="PeerJ">
        <title>Extensive microbial diversity within the chicken gut microbiome revealed by metagenomics and culture.</title>
        <authorList>
            <person name="Gilroy R."/>
            <person name="Ravi A."/>
            <person name="Getino M."/>
            <person name="Pursley I."/>
            <person name="Horton D.L."/>
            <person name="Alikhan N.F."/>
            <person name="Baker D."/>
            <person name="Gharbi K."/>
            <person name="Hall N."/>
            <person name="Watson M."/>
            <person name="Adriaenssens E.M."/>
            <person name="Foster-Nyarko E."/>
            <person name="Jarju S."/>
            <person name="Secka A."/>
            <person name="Antonio M."/>
            <person name="Oren A."/>
            <person name="Chaudhuri R.R."/>
            <person name="La Ragione R."/>
            <person name="Hildebrand F."/>
            <person name="Pallen M.J."/>
        </authorList>
    </citation>
    <scope>NUCLEOTIDE SEQUENCE</scope>
    <source>
        <strain evidence="2">ChiSxjej2B14-6234</strain>
    </source>
</reference>
<sequence>MKQNGFLLFLLAVCVGVSLAAGSLAIYTSAADVSAVYAGTHSFDLNAAVSVDVRPTVGPAAAASYPFEVSGSSLVGQPGAVDMTVFFGSTQALDEAPGLYAALVETTGGDRRVLKTVTSGDLLYEEACAFEAGDGVRTFEIELSYLPGAQSAGIARLAACQLFVTGTPHVES</sequence>
<evidence type="ECO:0000313" key="3">
    <source>
        <dbReference type="Proteomes" id="UP000886887"/>
    </source>
</evidence>
<dbReference type="Proteomes" id="UP000886887">
    <property type="component" value="Unassembled WGS sequence"/>
</dbReference>
<proteinExistence type="predicted"/>
<protein>
    <submittedName>
        <fullName evidence="2">Uncharacterized protein</fullName>
    </submittedName>
</protein>
<feature type="signal peptide" evidence="1">
    <location>
        <begin position="1"/>
        <end position="20"/>
    </location>
</feature>
<reference evidence="2" key="1">
    <citation type="submission" date="2020-10" db="EMBL/GenBank/DDBJ databases">
        <authorList>
            <person name="Gilroy R."/>
        </authorList>
    </citation>
    <scope>NUCLEOTIDE SEQUENCE</scope>
    <source>
        <strain evidence="2">ChiSxjej2B14-6234</strain>
    </source>
</reference>
<evidence type="ECO:0000256" key="1">
    <source>
        <dbReference type="SAM" id="SignalP"/>
    </source>
</evidence>
<dbReference type="AlphaFoldDB" id="A0A9D0Z9A4"/>
<accession>A0A9D0Z9A4</accession>
<keyword evidence="1" id="KW-0732">Signal</keyword>
<organism evidence="2 3">
    <name type="scientific">Candidatus Onthenecus intestinigallinarum</name>
    <dbReference type="NCBI Taxonomy" id="2840875"/>
    <lineage>
        <taxon>Bacteria</taxon>
        <taxon>Bacillati</taxon>
        <taxon>Bacillota</taxon>
        <taxon>Clostridia</taxon>
        <taxon>Eubacteriales</taxon>
        <taxon>Candidatus Onthenecus</taxon>
    </lineage>
</organism>
<feature type="chain" id="PRO_5038984507" evidence="1">
    <location>
        <begin position="21"/>
        <end position="172"/>
    </location>
</feature>
<evidence type="ECO:0000313" key="2">
    <source>
        <dbReference type="EMBL" id="HIQ71576.1"/>
    </source>
</evidence>
<dbReference type="EMBL" id="DVFJ01000014">
    <property type="protein sequence ID" value="HIQ71576.1"/>
    <property type="molecule type" value="Genomic_DNA"/>
</dbReference>
<name>A0A9D0Z9A4_9FIRM</name>